<dbReference type="InterPro" id="IPR051317">
    <property type="entry name" value="Gfo/Idh/MocA_oxidoreduct"/>
</dbReference>
<organism evidence="3 4">
    <name type="scientific">Marinomonas primoryensis</name>
    <dbReference type="NCBI Taxonomy" id="178399"/>
    <lineage>
        <taxon>Bacteria</taxon>
        <taxon>Pseudomonadati</taxon>
        <taxon>Pseudomonadota</taxon>
        <taxon>Gammaproteobacteria</taxon>
        <taxon>Oceanospirillales</taxon>
        <taxon>Oceanospirillaceae</taxon>
        <taxon>Marinomonas</taxon>
    </lineage>
</organism>
<dbReference type="Gene3D" id="3.40.50.720">
    <property type="entry name" value="NAD(P)-binding Rossmann-like Domain"/>
    <property type="match status" value="1"/>
</dbReference>
<dbReference type="SUPFAM" id="SSF55347">
    <property type="entry name" value="Glyceraldehyde-3-phosphate dehydrogenase-like, C-terminal domain"/>
    <property type="match status" value="1"/>
</dbReference>
<dbReference type="PANTHER" id="PTHR43708:SF3">
    <property type="entry name" value="OXIDOREDUCTASE"/>
    <property type="match status" value="1"/>
</dbReference>
<dbReference type="PANTHER" id="PTHR43708">
    <property type="entry name" value="CONSERVED EXPRESSED OXIDOREDUCTASE (EUROFUNG)"/>
    <property type="match status" value="1"/>
</dbReference>
<dbReference type="GO" id="GO:0000166">
    <property type="term" value="F:nucleotide binding"/>
    <property type="evidence" value="ECO:0007669"/>
    <property type="project" value="InterPro"/>
</dbReference>
<dbReference type="RefSeq" id="WP_112139025.1">
    <property type="nucleotide sequence ID" value="NZ_CP016181.1"/>
</dbReference>
<dbReference type="AlphaFoldDB" id="A0A2Z4PU48"/>
<dbReference type="InterPro" id="IPR036291">
    <property type="entry name" value="NAD(P)-bd_dom_sf"/>
</dbReference>
<feature type="domain" description="Gfo/Idh/MocA-like oxidoreductase N-terminal" evidence="1">
    <location>
        <begin position="6"/>
        <end position="133"/>
    </location>
</feature>
<dbReference type="OrthoDB" id="9801953at2"/>
<dbReference type="Proteomes" id="UP000249898">
    <property type="component" value="Chromosome"/>
</dbReference>
<dbReference type="EMBL" id="CP016181">
    <property type="protein sequence ID" value="AWY00947.1"/>
    <property type="molecule type" value="Genomic_DNA"/>
</dbReference>
<dbReference type="InterPro" id="IPR000683">
    <property type="entry name" value="Gfo/Idh/MocA-like_OxRdtase_N"/>
</dbReference>
<dbReference type="InterPro" id="IPR055170">
    <property type="entry name" value="GFO_IDH_MocA-like_dom"/>
</dbReference>
<feature type="domain" description="GFO/IDH/MocA-like oxidoreductase" evidence="2">
    <location>
        <begin position="144"/>
        <end position="276"/>
    </location>
</feature>
<dbReference type="SUPFAM" id="SSF51735">
    <property type="entry name" value="NAD(P)-binding Rossmann-fold domains"/>
    <property type="match status" value="1"/>
</dbReference>
<evidence type="ECO:0000259" key="2">
    <source>
        <dbReference type="Pfam" id="PF22725"/>
    </source>
</evidence>
<proteinExistence type="predicted"/>
<evidence type="ECO:0000313" key="4">
    <source>
        <dbReference type="Proteomes" id="UP000249898"/>
    </source>
</evidence>
<protein>
    <submittedName>
        <fullName evidence="3">Oxidoreductase</fullName>
    </submittedName>
</protein>
<gene>
    <name evidence="3" type="ORF">A8139_13880</name>
</gene>
<dbReference type="Gene3D" id="3.30.360.10">
    <property type="entry name" value="Dihydrodipicolinate Reductase, domain 2"/>
    <property type="match status" value="1"/>
</dbReference>
<dbReference type="Pfam" id="PF22725">
    <property type="entry name" value="GFO_IDH_MocA_C3"/>
    <property type="match status" value="1"/>
</dbReference>
<dbReference type="Pfam" id="PF01408">
    <property type="entry name" value="GFO_IDH_MocA"/>
    <property type="match status" value="1"/>
</dbReference>
<evidence type="ECO:0000259" key="1">
    <source>
        <dbReference type="Pfam" id="PF01408"/>
    </source>
</evidence>
<reference evidence="3 4" key="1">
    <citation type="submission" date="2016-06" db="EMBL/GenBank/DDBJ databases">
        <title>The sequenced genome of the ice-adhering bacterium Marinomonas primoryensis, from Antarctica.</title>
        <authorList>
            <person name="Graham L."/>
            <person name="Vance T.D.R."/>
            <person name="Davies P.L."/>
        </authorList>
    </citation>
    <scope>NUCLEOTIDE SEQUENCE [LARGE SCALE GENOMIC DNA]</scope>
    <source>
        <strain evidence="3 4">AceL</strain>
    </source>
</reference>
<sequence>MTHKRIRIGMVGGGDGAFIGAVHRIATRIDDGYELVAGALSSNPDRALSSARRLGINDERSYSSFSAMAKQEKKRKDGIQAVIIVTPNHMHYPVAKAFLEQGIHVICDKPVTKDLSEALELKKLVTKSGAFFALTHNYTGYPLVRHAKHLVDSDVLGKLRVIQVEYAQDWLTEQAESTDNKQAQWRTDPEKSGMAGCLGDIGTHAFNLACFISGQKVHQVSADLTAFVSGRRLDDNVHTMLRFDGGAKGMLWSSQVAPGNENGLKVRLYGEKAGIEWAQESPNELWLSLFGEPKQKITRAGHGAGEEANRLSRVPAGHPEGYLEGFANLYVDIAAAIHAIEDGADVRSVQGLIPSIDDGVEGMKFITAVLASSANDSAWHSLNAHQPNAQSPRGKVNE</sequence>
<accession>A0A2Z4PU48</accession>
<name>A0A2Z4PU48_9GAMM</name>
<evidence type="ECO:0000313" key="3">
    <source>
        <dbReference type="EMBL" id="AWY00947.1"/>
    </source>
</evidence>